<organism evidence="5 6">
    <name type="scientific">Richelia sinica FACHB-800</name>
    <dbReference type="NCBI Taxonomy" id="1357546"/>
    <lineage>
        <taxon>Bacteria</taxon>
        <taxon>Bacillati</taxon>
        <taxon>Cyanobacteriota</taxon>
        <taxon>Cyanophyceae</taxon>
        <taxon>Nostocales</taxon>
        <taxon>Nostocaceae</taxon>
        <taxon>Richelia</taxon>
    </lineage>
</organism>
<name>A0A975T8W5_9NOST</name>
<dbReference type="NCBIfam" id="NF005672">
    <property type="entry name" value="PRK07454.1"/>
    <property type="match status" value="1"/>
</dbReference>
<dbReference type="FunFam" id="3.40.50.720:FF:000047">
    <property type="entry name" value="NADP-dependent L-serine/L-allo-threonine dehydrogenase"/>
    <property type="match status" value="1"/>
</dbReference>
<dbReference type="Proteomes" id="UP000683511">
    <property type="component" value="Chromosome"/>
</dbReference>
<dbReference type="PANTHER" id="PTHR44196">
    <property type="entry name" value="DEHYDROGENASE/REDUCTASE SDR FAMILY MEMBER 7B"/>
    <property type="match status" value="1"/>
</dbReference>
<evidence type="ECO:0000259" key="4">
    <source>
        <dbReference type="SMART" id="SM00822"/>
    </source>
</evidence>
<dbReference type="SMART" id="SM00822">
    <property type="entry name" value="PKS_KR"/>
    <property type="match status" value="1"/>
</dbReference>
<dbReference type="PIRSF" id="PIRSF000126">
    <property type="entry name" value="11-beta-HSD1"/>
    <property type="match status" value="1"/>
</dbReference>
<dbReference type="PRINTS" id="PR00080">
    <property type="entry name" value="SDRFAMILY"/>
</dbReference>
<dbReference type="SUPFAM" id="SSF51735">
    <property type="entry name" value="NAD(P)-binding Rossmann-fold domains"/>
    <property type="match status" value="1"/>
</dbReference>
<dbReference type="GO" id="GO:0016020">
    <property type="term" value="C:membrane"/>
    <property type="evidence" value="ECO:0007669"/>
    <property type="project" value="TreeGrafter"/>
</dbReference>
<evidence type="ECO:0000256" key="3">
    <source>
        <dbReference type="RuleBase" id="RU000363"/>
    </source>
</evidence>
<reference evidence="5" key="1">
    <citation type="submission" date="2017-04" db="EMBL/GenBank/DDBJ databases">
        <title>Genome deletions in a multicellular cyanobacterial endosymbiont for morphological adaptation in marine diatoms.</title>
        <authorList>
            <person name="Wang Y."/>
            <person name="Gao H."/>
            <person name="Li R."/>
            <person name="Xu X."/>
        </authorList>
    </citation>
    <scope>NUCLEOTIDE SEQUENCE</scope>
    <source>
        <strain evidence="5">FACHB 800</strain>
    </source>
</reference>
<dbReference type="InterPro" id="IPR036291">
    <property type="entry name" value="NAD(P)-bd_dom_sf"/>
</dbReference>
<dbReference type="InterPro" id="IPR057326">
    <property type="entry name" value="KR_dom"/>
</dbReference>
<keyword evidence="2" id="KW-0560">Oxidoreductase</keyword>
<evidence type="ECO:0000256" key="1">
    <source>
        <dbReference type="ARBA" id="ARBA00006484"/>
    </source>
</evidence>
<dbReference type="KEGG" id="rsin:B6N60_03101"/>
<dbReference type="AlphaFoldDB" id="A0A975T8W5"/>
<evidence type="ECO:0000256" key="2">
    <source>
        <dbReference type="ARBA" id="ARBA00023002"/>
    </source>
</evidence>
<feature type="domain" description="Ketoreductase" evidence="4">
    <location>
        <begin position="11"/>
        <end position="200"/>
    </location>
</feature>
<sequence>MGETMSVEQKRRALITGASTGIGKATALAFAKAGIDVALVSRSQEKLEQVAAAATAAGVTAKAFSVDLADVSQVQTKIQAIAQEFGDIDILINNAGIGYTGNLSETPLQDWQQVINLNLTSVFQCTMAILPTMRQRGQGTIINIASIAAKQAFPGWGAYCVSKFGLLAFSQTLAQEERGNGIRVTALCPGSVNTEIWDTETVHVNFDRSKMLTPEIVAQTILHTVLLPQQAVIEELTIISNAGIL</sequence>
<evidence type="ECO:0000313" key="5">
    <source>
        <dbReference type="EMBL" id="QXE24396.1"/>
    </source>
</evidence>
<evidence type="ECO:0000313" key="6">
    <source>
        <dbReference type="Proteomes" id="UP000683511"/>
    </source>
</evidence>
<dbReference type="CDD" id="cd05233">
    <property type="entry name" value="SDR_c"/>
    <property type="match status" value="1"/>
</dbReference>
<dbReference type="InterPro" id="IPR002347">
    <property type="entry name" value="SDR_fam"/>
</dbReference>
<dbReference type="PRINTS" id="PR00081">
    <property type="entry name" value="GDHRDH"/>
</dbReference>
<dbReference type="PROSITE" id="PS00061">
    <property type="entry name" value="ADH_SHORT"/>
    <property type="match status" value="1"/>
</dbReference>
<protein>
    <submittedName>
        <fullName evidence="5">Short-chain dehydrogenase/reductase SDR</fullName>
    </submittedName>
</protein>
<dbReference type="InterPro" id="IPR020904">
    <property type="entry name" value="Sc_DH/Rdtase_CS"/>
</dbReference>
<keyword evidence="6" id="KW-1185">Reference proteome</keyword>
<comment type="similarity">
    <text evidence="1 3">Belongs to the short-chain dehydrogenases/reductases (SDR) family.</text>
</comment>
<dbReference type="PANTHER" id="PTHR44196:SF1">
    <property type="entry name" value="DEHYDROGENASE_REDUCTASE SDR FAMILY MEMBER 7B"/>
    <property type="match status" value="1"/>
</dbReference>
<gene>
    <name evidence="5" type="ORF">B6N60_03101</name>
</gene>
<proteinExistence type="inferred from homology"/>
<accession>A0A975T8W5</accession>
<dbReference type="EMBL" id="CP021056">
    <property type="protein sequence ID" value="QXE24396.1"/>
    <property type="molecule type" value="Genomic_DNA"/>
</dbReference>
<dbReference type="Gene3D" id="3.40.50.720">
    <property type="entry name" value="NAD(P)-binding Rossmann-like Domain"/>
    <property type="match status" value="1"/>
</dbReference>
<dbReference type="GO" id="GO:0016616">
    <property type="term" value="F:oxidoreductase activity, acting on the CH-OH group of donors, NAD or NADP as acceptor"/>
    <property type="evidence" value="ECO:0007669"/>
    <property type="project" value="UniProtKB-ARBA"/>
</dbReference>
<dbReference type="Pfam" id="PF00106">
    <property type="entry name" value="adh_short"/>
    <property type="match status" value="1"/>
</dbReference>